<proteinExistence type="predicted"/>
<evidence type="ECO:0000256" key="1">
    <source>
        <dbReference type="SAM" id="SignalP"/>
    </source>
</evidence>
<sequence>MTAARPARRIATTVCGVAPVTLVMVLGACTAGGAVSPGPALDAPSFTTIPERVTVTVDRLEPPAPTDDEVARLEVNDADGDRYSGSSSTTGATSARADARYRLLGRCLRDQVGGRLVVSVLGPPRPGSTAGAPSNPLSGKRVATFTVPCDGDEARLDLPRLPARSGELTVSPATRSVSVGWVVLTRAR</sequence>
<feature type="chain" id="PRO_5047241441" description="Lipoprotein" evidence="1">
    <location>
        <begin position="34"/>
        <end position="188"/>
    </location>
</feature>
<comment type="caution">
    <text evidence="2">The sequence shown here is derived from an EMBL/GenBank/DDBJ whole genome shotgun (WGS) entry which is preliminary data.</text>
</comment>
<keyword evidence="3" id="KW-1185">Reference proteome</keyword>
<dbReference type="RefSeq" id="WP_345507942.1">
    <property type="nucleotide sequence ID" value="NZ_BAABIW010000017.1"/>
</dbReference>
<organism evidence="2 3">
    <name type="scientific">Terrabacter aeriphilus</name>
    <dbReference type="NCBI Taxonomy" id="515662"/>
    <lineage>
        <taxon>Bacteria</taxon>
        <taxon>Bacillati</taxon>
        <taxon>Actinomycetota</taxon>
        <taxon>Actinomycetes</taxon>
        <taxon>Micrococcales</taxon>
        <taxon>Intrasporangiaceae</taxon>
        <taxon>Terrabacter</taxon>
    </lineage>
</organism>
<accession>A0ABP9JEQ5</accession>
<gene>
    <name evidence="2" type="ORF">GCM10023258_26230</name>
</gene>
<evidence type="ECO:0000313" key="3">
    <source>
        <dbReference type="Proteomes" id="UP001500427"/>
    </source>
</evidence>
<reference evidence="3" key="1">
    <citation type="journal article" date="2019" name="Int. J. Syst. Evol. Microbiol.">
        <title>The Global Catalogue of Microorganisms (GCM) 10K type strain sequencing project: providing services to taxonomists for standard genome sequencing and annotation.</title>
        <authorList>
            <consortium name="The Broad Institute Genomics Platform"/>
            <consortium name="The Broad Institute Genome Sequencing Center for Infectious Disease"/>
            <person name="Wu L."/>
            <person name="Ma J."/>
        </authorList>
    </citation>
    <scope>NUCLEOTIDE SEQUENCE [LARGE SCALE GENOMIC DNA]</scope>
    <source>
        <strain evidence="3">JCM 17687</strain>
    </source>
</reference>
<dbReference type="PROSITE" id="PS51257">
    <property type="entry name" value="PROKAR_LIPOPROTEIN"/>
    <property type="match status" value="1"/>
</dbReference>
<dbReference type="EMBL" id="BAABIW010000017">
    <property type="protein sequence ID" value="GAA5029657.1"/>
    <property type="molecule type" value="Genomic_DNA"/>
</dbReference>
<feature type="signal peptide" evidence="1">
    <location>
        <begin position="1"/>
        <end position="33"/>
    </location>
</feature>
<evidence type="ECO:0008006" key="4">
    <source>
        <dbReference type="Google" id="ProtNLM"/>
    </source>
</evidence>
<keyword evidence="1" id="KW-0732">Signal</keyword>
<name>A0ABP9JEQ5_9MICO</name>
<evidence type="ECO:0000313" key="2">
    <source>
        <dbReference type="EMBL" id="GAA5029657.1"/>
    </source>
</evidence>
<dbReference type="Proteomes" id="UP001500427">
    <property type="component" value="Unassembled WGS sequence"/>
</dbReference>
<protein>
    <recommendedName>
        <fullName evidence="4">Lipoprotein</fullName>
    </recommendedName>
</protein>